<accession>A0A1V8M8R8</accession>
<evidence type="ECO:0000256" key="2">
    <source>
        <dbReference type="ARBA" id="ARBA00023239"/>
    </source>
</evidence>
<proteinExistence type="predicted"/>
<dbReference type="GO" id="GO:0005829">
    <property type="term" value="C:cytosol"/>
    <property type="evidence" value="ECO:0007669"/>
    <property type="project" value="TreeGrafter"/>
</dbReference>
<dbReference type="RefSeq" id="WP_143735895.1">
    <property type="nucleotide sequence ID" value="NZ_LPUF01000001.1"/>
</dbReference>
<dbReference type="Gene3D" id="3.40.225.10">
    <property type="entry name" value="Class II aldolase/adducin N-terminal domain"/>
    <property type="match status" value="1"/>
</dbReference>
<keyword evidence="1" id="KW-0479">Metal-binding</keyword>
<reference evidence="4 5" key="1">
    <citation type="submission" date="2015-12" db="EMBL/GenBank/DDBJ databases">
        <authorList>
            <person name="Shamseldin A."/>
            <person name="Moawad H."/>
            <person name="Abd El-Rahim W.M."/>
            <person name="Sadowsky M.J."/>
        </authorList>
    </citation>
    <scope>NUCLEOTIDE SEQUENCE [LARGE SCALE GENOMIC DNA]</scope>
    <source>
        <strain evidence="4 5">WF1</strain>
    </source>
</reference>
<name>A0A1V8M8R8_9GAMM</name>
<sequence>MRIQETEGVIKYRLHHEVTTAHSDWNIATINTWRTLLYQLQLIGQQTDRYMGYGYGNISQRFKGEQFIISGTQTGGLAELTEVHYCLVEKADINSNHLYSSGPCKPSSEALSHASVYQQDQTIQCVIHAHSPEIWHATKALKLAHTALDVTYGTPEMALAIGELFHSEALKQRALFTLLGHEDGVLAFGQSFPQAACTIITTLANAKTHAYNL</sequence>
<evidence type="ECO:0000313" key="5">
    <source>
        <dbReference type="Proteomes" id="UP000191980"/>
    </source>
</evidence>
<evidence type="ECO:0000313" key="4">
    <source>
        <dbReference type="EMBL" id="OQK17919.1"/>
    </source>
</evidence>
<gene>
    <name evidence="4" type="ORF">AU255_08675</name>
</gene>
<dbReference type="PANTHER" id="PTHR22789">
    <property type="entry name" value="FUCULOSE PHOSPHATE ALDOLASE"/>
    <property type="match status" value="1"/>
</dbReference>
<dbReference type="PANTHER" id="PTHR22789:SF0">
    <property type="entry name" value="3-OXO-TETRONATE 4-PHOSPHATE DECARBOXYLASE-RELATED"/>
    <property type="match status" value="1"/>
</dbReference>
<dbReference type="GO" id="GO:0016832">
    <property type="term" value="F:aldehyde-lyase activity"/>
    <property type="evidence" value="ECO:0007669"/>
    <property type="project" value="TreeGrafter"/>
</dbReference>
<keyword evidence="2" id="KW-0456">Lyase</keyword>
<dbReference type="SMART" id="SM01007">
    <property type="entry name" value="Aldolase_II"/>
    <property type="match status" value="1"/>
</dbReference>
<comment type="caution">
    <text evidence="4">The sequence shown here is derived from an EMBL/GenBank/DDBJ whole genome shotgun (WGS) entry which is preliminary data.</text>
</comment>
<evidence type="ECO:0000256" key="1">
    <source>
        <dbReference type="ARBA" id="ARBA00022723"/>
    </source>
</evidence>
<dbReference type="Proteomes" id="UP000191980">
    <property type="component" value="Unassembled WGS sequence"/>
</dbReference>
<organism evidence="4 5">
    <name type="scientific">Methyloprofundus sedimenti</name>
    <dbReference type="NCBI Taxonomy" id="1420851"/>
    <lineage>
        <taxon>Bacteria</taxon>
        <taxon>Pseudomonadati</taxon>
        <taxon>Pseudomonadota</taxon>
        <taxon>Gammaproteobacteria</taxon>
        <taxon>Methylococcales</taxon>
        <taxon>Methylococcaceae</taxon>
        <taxon>Methyloprofundus</taxon>
    </lineage>
</organism>
<dbReference type="Pfam" id="PF00596">
    <property type="entry name" value="Aldolase_II"/>
    <property type="match status" value="1"/>
</dbReference>
<dbReference type="InterPro" id="IPR001303">
    <property type="entry name" value="Aldolase_II/adducin_N"/>
</dbReference>
<evidence type="ECO:0000259" key="3">
    <source>
        <dbReference type="SMART" id="SM01007"/>
    </source>
</evidence>
<dbReference type="SUPFAM" id="SSF53639">
    <property type="entry name" value="AraD/HMP-PK domain-like"/>
    <property type="match status" value="1"/>
</dbReference>
<dbReference type="InterPro" id="IPR036409">
    <property type="entry name" value="Aldolase_II/adducin_N_sf"/>
</dbReference>
<dbReference type="OrthoDB" id="422493at2"/>
<dbReference type="STRING" id="1420851.AU255_08675"/>
<dbReference type="EMBL" id="LPUF01000001">
    <property type="protein sequence ID" value="OQK17919.1"/>
    <property type="molecule type" value="Genomic_DNA"/>
</dbReference>
<dbReference type="AlphaFoldDB" id="A0A1V8M8R8"/>
<feature type="domain" description="Class II aldolase/adducin N-terminal" evidence="3">
    <location>
        <begin position="38"/>
        <end position="210"/>
    </location>
</feature>
<dbReference type="InterPro" id="IPR050197">
    <property type="entry name" value="Aldolase_class_II_sugar_metab"/>
</dbReference>
<protein>
    <recommendedName>
        <fullName evidence="3">Class II aldolase/adducin N-terminal domain-containing protein</fullName>
    </recommendedName>
</protein>
<dbReference type="GO" id="GO:0019323">
    <property type="term" value="P:pentose catabolic process"/>
    <property type="evidence" value="ECO:0007669"/>
    <property type="project" value="TreeGrafter"/>
</dbReference>
<dbReference type="GO" id="GO:0046872">
    <property type="term" value="F:metal ion binding"/>
    <property type="evidence" value="ECO:0007669"/>
    <property type="project" value="UniProtKB-KW"/>
</dbReference>
<keyword evidence="5" id="KW-1185">Reference proteome</keyword>